<organism evidence="2 3">
    <name type="scientific">Flavobacterium alvei</name>
    <dbReference type="NCBI Taxonomy" id="2080416"/>
    <lineage>
        <taxon>Bacteria</taxon>
        <taxon>Pseudomonadati</taxon>
        <taxon>Bacteroidota</taxon>
        <taxon>Flavobacteriia</taxon>
        <taxon>Flavobacteriales</taxon>
        <taxon>Flavobacteriaceae</taxon>
        <taxon>Flavobacterium</taxon>
    </lineage>
</organism>
<dbReference type="RefSeq" id="WP_103804592.1">
    <property type="nucleotide sequence ID" value="NZ_PQVG01000001.1"/>
</dbReference>
<evidence type="ECO:0000256" key="1">
    <source>
        <dbReference type="SAM" id="Phobius"/>
    </source>
</evidence>
<comment type="caution">
    <text evidence="2">The sequence shown here is derived from an EMBL/GenBank/DDBJ whole genome shotgun (WGS) entry which is preliminary data.</text>
</comment>
<sequence length="408" mass="46761">MDKKVALKNIIKCCETRFNRGASDDWKHSDFIDFSREIQKETKINISTNTLKRVFGKIAVEDDYLPQYATIDALKKYSGHLPCDKNDNELIKSKSDSNIFLKFGFVWSFSIGLLVVISLYFLSKNEDINSGTIKVSNTEGLLPKTAFFDLQIPKSEDSIFMDFGDKSPLIYLEPEQTKITHVYLFPGVFKVNFKSGATVLAESKISVSLNKWLGLGFLRQRDIPNNYYAFPVLKNDKDSLFYISNEQLHKSGLDTLKPYFTRLCNFTPLKNHSDNFIFETTFKKTLQKKGISCTSVQFQISGIDNIIRFNFVNSGCSSRVINIVSEQIFLGTKNDLSRFVLDLNQWNTVKLINRNKNLDLFVNGKLLFRGTYKQSIGDLRGVFVEFRGNGYVKKLSLKSLNEENLYSF</sequence>
<proteinExistence type="predicted"/>
<dbReference type="Proteomes" id="UP000237310">
    <property type="component" value="Unassembled WGS sequence"/>
</dbReference>
<protein>
    <submittedName>
        <fullName evidence="2">Uncharacterized protein</fullName>
    </submittedName>
</protein>
<evidence type="ECO:0000313" key="3">
    <source>
        <dbReference type="Proteomes" id="UP000237310"/>
    </source>
</evidence>
<feature type="transmembrane region" description="Helical" evidence="1">
    <location>
        <begin position="99"/>
        <end position="122"/>
    </location>
</feature>
<keyword evidence="3" id="KW-1185">Reference proteome</keyword>
<accession>A0A2S5AH58</accession>
<name>A0A2S5AH58_9FLAO</name>
<keyword evidence="1" id="KW-1133">Transmembrane helix</keyword>
<gene>
    <name evidence="2" type="ORF">C3L50_02770</name>
</gene>
<dbReference type="EMBL" id="PQVG01000001">
    <property type="protein sequence ID" value="POY41453.1"/>
    <property type="molecule type" value="Genomic_DNA"/>
</dbReference>
<keyword evidence="1" id="KW-0812">Transmembrane</keyword>
<dbReference type="OrthoDB" id="639802at2"/>
<dbReference type="AlphaFoldDB" id="A0A2S5AH58"/>
<evidence type="ECO:0000313" key="2">
    <source>
        <dbReference type="EMBL" id="POY41453.1"/>
    </source>
</evidence>
<keyword evidence="1" id="KW-0472">Membrane</keyword>
<reference evidence="2 3" key="1">
    <citation type="submission" date="2018-01" db="EMBL/GenBank/DDBJ databases">
        <authorList>
            <person name="Gaut B.S."/>
            <person name="Morton B.R."/>
            <person name="Clegg M.T."/>
            <person name="Duvall M.R."/>
        </authorList>
    </citation>
    <scope>NUCLEOTIDE SEQUENCE [LARGE SCALE GENOMIC DNA]</scope>
    <source>
        <strain evidence="2 3">HR-AY</strain>
    </source>
</reference>